<reference evidence="1 2" key="1">
    <citation type="submission" date="2019-03" db="EMBL/GenBank/DDBJ databases">
        <title>Genomic Encyclopedia of Archaeal and Bacterial Type Strains, Phase II (KMG-II): from individual species to whole genera.</title>
        <authorList>
            <person name="Goeker M."/>
        </authorList>
    </citation>
    <scope>NUCLEOTIDE SEQUENCE [LARGE SCALE GENOMIC DNA]</scope>
    <source>
        <strain evidence="1 2">DSM 15235</strain>
    </source>
</reference>
<sequence>MPDLGRWGIINPLAESYRRWSPYHYAMNNPIVFTDPDGMGSYDENGKWVREVDDFNSFFNRSWKGTAYTLKSGDAAGNGGGSINMENLFNTLLAFGPSFKFPKGTEEYYKEQYPAFYNLVTNILPKMTNDKNFMEALSSVSGFSIEELKEIFQYGKGAIIKDGGSLPFGDAEYPYARLEDKSLINTISADEKVLDWYEKANKNTNSLEGVTNTFWMIMTIGHETGHWGDWTKRTVRFKDTQIAADFSNEIGLFFEYRAMRSTFPNVKEQSSLYIGNYGPNISEIFKTFIKQNFKSFSNILSK</sequence>
<keyword evidence="2" id="KW-1185">Reference proteome</keyword>
<protein>
    <submittedName>
        <fullName evidence="1">Zincin-like metallopeptidase toxin 3 of polymorphic toxin system</fullName>
    </submittedName>
</protein>
<organism evidence="1 2">
    <name type="scientific">Chryseobacterium daecheongense</name>
    <dbReference type="NCBI Taxonomy" id="192389"/>
    <lineage>
        <taxon>Bacteria</taxon>
        <taxon>Pseudomonadati</taxon>
        <taxon>Bacteroidota</taxon>
        <taxon>Flavobacteriia</taxon>
        <taxon>Flavobacteriales</taxon>
        <taxon>Weeksellaceae</taxon>
        <taxon>Chryseobacterium group</taxon>
        <taxon>Chryseobacterium</taxon>
    </lineage>
</organism>
<dbReference type="EMBL" id="SOQW01000001">
    <property type="protein sequence ID" value="TDX95719.1"/>
    <property type="molecule type" value="Genomic_DNA"/>
</dbReference>
<proteinExistence type="predicted"/>
<dbReference type="Proteomes" id="UP000295709">
    <property type="component" value="Unassembled WGS sequence"/>
</dbReference>
<dbReference type="Gene3D" id="2.180.10.10">
    <property type="entry name" value="RHS repeat-associated core"/>
    <property type="match status" value="1"/>
</dbReference>
<name>A0ABY2G2D7_9FLAO</name>
<evidence type="ECO:0000313" key="2">
    <source>
        <dbReference type="Proteomes" id="UP000295709"/>
    </source>
</evidence>
<gene>
    <name evidence="1" type="ORF">BCF50_1502</name>
</gene>
<evidence type="ECO:0000313" key="1">
    <source>
        <dbReference type="EMBL" id="TDX95719.1"/>
    </source>
</evidence>
<comment type="caution">
    <text evidence="1">The sequence shown here is derived from an EMBL/GenBank/DDBJ whole genome shotgun (WGS) entry which is preliminary data.</text>
</comment>
<accession>A0ABY2G2D7</accession>